<reference evidence="3 4" key="1">
    <citation type="submission" date="2018-07" db="EMBL/GenBank/DDBJ databases">
        <title>Genome sequencing of oomycete isolates from Chile give support for New Zealand origin for Phytophthora kernoviae and make available the first Nothophytophthora sp. genome.</title>
        <authorList>
            <person name="Studholme D.J."/>
            <person name="Sanfuentes E."/>
            <person name="Panda P."/>
            <person name="Hill R."/>
            <person name="Sambles C."/>
            <person name="Grant M."/>
            <person name="Williams N.M."/>
            <person name="Mcdougal R.L."/>
        </authorList>
    </citation>
    <scope>NUCLEOTIDE SEQUENCE [LARGE SCALE GENOMIC DNA]</scope>
    <source>
        <strain evidence="2">Chile6</strain>
        <strain evidence="1">Chile7</strain>
    </source>
</reference>
<dbReference type="EMBL" id="MBAD02001283">
    <property type="protein sequence ID" value="RLN56246.1"/>
    <property type="molecule type" value="Genomic_DNA"/>
</dbReference>
<evidence type="ECO:0000313" key="3">
    <source>
        <dbReference type="Proteomes" id="UP000277300"/>
    </source>
</evidence>
<dbReference type="AlphaFoldDB" id="A0A3F2RQG8"/>
<comment type="caution">
    <text evidence="2">The sequence shown here is derived from an EMBL/GenBank/DDBJ whole genome shotgun (WGS) entry which is preliminary data.</text>
</comment>
<sequence>MRKEDGTNEWPLLPSSRNLGLTEEINVLTLQQFGQDSCGIVRSLPGEINYRYLGLVQREMWTEDDGKRMLKYSLVITDSETNARSQDADPATQQNVRWIKDGGLLLTLTEVDGGDVDVTFEHWTICENEQRAQSKFVTFGSVITRFASLTSFTDEMPTTFAFVTFNYVAHFALEYSFAQ</sequence>
<proteinExistence type="predicted"/>
<organism evidence="2 3">
    <name type="scientific">Phytophthora kernoviae</name>
    <dbReference type="NCBI Taxonomy" id="325452"/>
    <lineage>
        <taxon>Eukaryota</taxon>
        <taxon>Sar</taxon>
        <taxon>Stramenopiles</taxon>
        <taxon>Oomycota</taxon>
        <taxon>Peronosporomycetes</taxon>
        <taxon>Peronosporales</taxon>
        <taxon>Peronosporaceae</taxon>
        <taxon>Phytophthora</taxon>
    </lineage>
</organism>
<gene>
    <name evidence="1" type="ORF">BBJ29_002591</name>
    <name evidence="2" type="ORF">BBP00_00005428</name>
</gene>
<evidence type="ECO:0000313" key="4">
    <source>
        <dbReference type="Proteomes" id="UP000284657"/>
    </source>
</evidence>
<name>A0A3F2RQG8_9STRA</name>
<accession>A0A3F2RQG8</accession>
<evidence type="ECO:0000313" key="1">
    <source>
        <dbReference type="EMBL" id="RLN56246.1"/>
    </source>
</evidence>
<dbReference type="OrthoDB" id="103238at2759"/>
<dbReference type="Proteomes" id="UP000284657">
    <property type="component" value="Unassembled WGS sequence"/>
</dbReference>
<evidence type="ECO:0000313" key="2">
    <source>
        <dbReference type="EMBL" id="RLN61425.1"/>
    </source>
</evidence>
<dbReference type="Proteomes" id="UP000277300">
    <property type="component" value="Unassembled WGS sequence"/>
</dbReference>
<dbReference type="EMBL" id="MBDO02000157">
    <property type="protein sequence ID" value="RLN61425.1"/>
    <property type="molecule type" value="Genomic_DNA"/>
</dbReference>
<protein>
    <submittedName>
        <fullName evidence="2">Uncharacterized protein</fullName>
    </submittedName>
</protein>